<dbReference type="EMBL" id="CAKOFQ010006755">
    <property type="protein sequence ID" value="CAH1968729.1"/>
    <property type="molecule type" value="Genomic_DNA"/>
</dbReference>
<dbReference type="Proteomes" id="UP001152888">
    <property type="component" value="Unassembled WGS sequence"/>
</dbReference>
<dbReference type="OrthoDB" id="6767902at2759"/>
<name>A0A9P0KDQ5_ACAOB</name>
<sequence length="241" mass="27716">MDSTENESSSHRKKRANPDFYQRSIIKKERVKGEPYKNYKGNNIPGKILGSACSCRAKCFEKFANEELHSNMVRFISLESKDQQDICLQGLIEVRSIQRRRARVEVGTKAKSNTFEYTFKGSDKIEVCLKAFISVYGITLGRVRRLKDLAVLGKSPRGLRGKNPSGNQLGEELQFAVREHIQSFPVKLSHYANREVKYLNSELNLKIRYDLGKIPHIESQLPILHKVFSRTFFFEIRTPSS</sequence>
<proteinExistence type="predicted"/>
<evidence type="ECO:0000313" key="2">
    <source>
        <dbReference type="EMBL" id="CAH1968729.1"/>
    </source>
</evidence>
<protein>
    <submittedName>
        <fullName evidence="2">Uncharacterized protein</fullName>
    </submittedName>
</protein>
<dbReference type="PANTHER" id="PTHR10773:SF19">
    <property type="match status" value="1"/>
</dbReference>
<keyword evidence="3" id="KW-1185">Reference proteome</keyword>
<accession>A0A9P0KDQ5</accession>
<evidence type="ECO:0000313" key="3">
    <source>
        <dbReference type="Proteomes" id="UP001152888"/>
    </source>
</evidence>
<comment type="caution">
    <text evidence="2">The sequence shown here is derived from an EMBL/GenBank/DDBJ whole genome shotgun (WGS) entry which is preliminary data.</text>
</comment>
<reference evidence="2" key="1">
    <citation type="submission" date="2022-03" db="EMBL/GenBank/DDBJ databases">
        <authorList>
            <person name="Sayadi A."/>
        </authorList>
    </citation>
    <scope>NUCLEOTIDE SEQUENCE</scope>
</reference>
<evidence type="ECO:0000256" key="1">
    <source>
        <dbReference type="SAM" id="MobiDB-lite"/>
    </source>
</evidence>
<feature type="region of interest" description="Disordered" evidence="1">
    <location>
        <begin position="1"/>
        <end position="24"/>
    </location>
</feature>
<gene>
    <name evidence="2" type="ORF">ACAOBT_LOCUS8030</name>
</gene>
<dbReference type="PANTHER" id="PTHR10773">
    <property type="entry name" value="DNA-DIRECTED RNA POLYMERASES I, II, AND III SUBUNIT RPABC2"/>
    <property type="match status" value="1"/>
</dbReference>
<organism evidence="2 3">
    <name type="scientific">Acanthoscelides obtectus</name>
    <name type="common">Bean weevil</name>
    <name type="synonym">Bruchus obtectus</name>
    <dbReference type="NCBI Taxonomy" id="200917"/>
    <lineage>
        <taxon>Eukaryota</taxon>
        <taxon>Metazoa</taxon>
        <taxon>Ecdysozoa</taxon>
        <taxon>Arthropoda</taxon>
        <taxon>Hexapoda</taxon>
        <taxon>Insecta</taxon>
        <taxon>Pterygota</taxon>
        <taxon>Neoptera</taxon>
        <taxon>Endopterygota</taxon>
        <taxon>Coleoptera</taxon>
        <taxon>Polyphaga</taxon>
        <taxon>Cucujiformia</taxon>
        <taxon>Chrysomeloidea</taxon>
        <taxon>Chrysomelidae</taxon>
        <taxon>Bruchinae</taxon>
        <taxon>Bruchini</taxon>
        <taxon>Acanthoscelides</taxon>
    </lineage>
</organism>
<dbReference type="AlphaFoldDB" id="A0A9P0KDQ5"/>